<protein>
    <submittedName>
        <fullName evidence="1">15210_t:CDS:1</fullName>
    </submittedName>
</protein>
<sequence length="236" mass="28155">MTLMERYAKIKDKKLSYRYAEIKDKKLSYRWKKQYENIKLFKETYSDTKNLDKLHKKEYARLLTNALQDTLKNWVKKKNSKLFDTKTWNECNRLLCAIGKVIAELLPDCFSFENLTVEQLQEVELFLKYILDVSQYDKKQGMPTQMLEDILIDLFFSNKIMRLYREMRCSMKMDGEFVKFVKTGVKDSGENPNLSLVMNADYDFPKYGDFASQIITPWETMPKNDSCDLQYRSWGM</sequence>
<name>A0A9N8WGF4_9GLOM</name>
<dbReference type="Proteomes" id="UP000789396">
    <property type="component" value="Unassembled WGS sequence"/>
</dbReference>
<evidence type="ECO:0000313" key="1">
    <source>
        <dbReference type="EMBL" id="CAG8482475.1"/>
    </source>
</evidence>
<accession>A0A9N8WGF4</accession>
<gene>
    <name evidence="1" type="ORF">RFULGI_LOCUS1599</name>
</gene>
<dbReference type="AlphaFoldDB" id="A0A9N8WGF4"/>
<dbReference type="EMBL" id="CAJVPZ010001027">
    <property type="protein sequence ID" value="CAG8482475.1"/>
    <property type="molecule type" value="Genomic_DNA"/>
</dbReference>
<proteinExistence type="predicted"/>
<organism evidence="1 2">
    <name type="scientific">Racocetra fulgida</name>
    <dbReference type="NCBI Taxonomy" id="60492"/>
    <lineage>
        <taxon>Eukaryota</taxon>
        <taxon>Fungi</taxon>
        <taxon>Fungi incertae sedis</taxon>
        <taxon>Mucoromycota</taxon>
        <taxon>Glomeromycotina</taxon>
        <taxon>Glomeromycetes</taxon>
        <taxon>Diversisporales</taxon>
        <taxon>Gigasporaceae</taxon>
        <taxon>Racocetra</taxon>
    </lineage>
</organism>
<dbReference type="OrthoDB" id="2467615at2759"/>
<comment type="caution">
    <text evidence="1">The sequence shown here is derived from an EMBL/GenBank/DDBJ whole genome shotgun (WGS) entry which is preliminary data.</text>
</comment>
<evidence type="ECO:0000313" key="2">
    <source>
        <dbReference type="Proteomes" id="UP000789396"/>
    </source>
</evidence>
<keyword evidence="2" id="KW-1185">Reference proteome</keyword>
<reference evidence="1" key="1">
    <citation type="submission" date="2021-06" db="EMBL/GenBank/DDBJ databases">
        <authorList>
            <person name="Kallberg Y."/>
            <person name="Tangrot J."/>
            <person name="Rosling A."/>
        </authorList>
    </citation>
    <scope>NUCLEOTIDE SEQUENCE</scope>
    <source>
        <strain evidence="1">IN212</strain>
    </source>
</reference>